<dbReference type="STRING" id="1452487.AVW16_02245"/>
<protein>
    <recommendedName>
        <fullName evidence="2">UspA domain-containing protein</fullName>
    </recommendedName>
</protein>
<proteinExistence type="inferred from homology"/>
<evidence type="ECO:0000259" key="2">
    <source>
        <dbReference type="Pfam" id="PF00582"/>
    </source>
</evidence>
<name>A0A163BAY3_9NEIS</name>
<comment type="caution">
    <text evidence="3">The sequence shown here is derived from an EMBL/GenBank/DDBJ whole genome shotgun (WGS) entry which is preliminary data.</text>
</comment>
<dbReference type="PRINTS" id="PR01438">
    <property type="entry name" value="UNVRSLSTRESS"/>
</dbReference>
<organism evidence="3 4">
    <name type="scientific">Crenobacter luteus</name>
    <dbReference type="NCBI Taxonomy" id="1452487"/>
    <lineage>
        <taxon>Bacteria</taxon>
        <taxon>Pseudomonadati</taxon>
        <taxon>Pseudomonadota</taxon>
        <taxon>Betaproteobacteria</taxon>
        <taxon>Neisseriales</taxon>
        <taxon>Neisseriaceae</taxon>
        <taxon>Crenobacter</taxon>
    </lineage>
</organism>
<dbReference type="InterPro" id="IPR006016">
    <property type="entry name" value="UspA"/>
</dbReference>
<dbReference type="Gene3D" id="3.40.50.12370">
    <property type="match status" value="1"/>
</dbReference>
<dbReference type="Proteomes" id="UP000076625">
    <property type="component" value="Unassembled WGS sequence"/>
</dbReference>
<keyword evidence="4" id="KW-1185">Reference proteome</keyword>
<dbReference type="PANTHER" id="PTHR46268">
    <property type="entry name" value="STRESS RESPONSE PROTEIN NHAX"/>
    <property type="match status" value="1"/>
</dbReference>
<reference evidence="4" key="1">
    <citation type="submission" date="2016-01" db="EMBL/GenBank/DDBJ databases">
        <title>Draft genome of Chromobacterium sp. F49.</title>
        <authorList>
            <person name="Hong K.W."/>
        </authorList>
    </citation>
    <scope>NUCLEOTIDE SEQUENCE [LARGE SCALE GENOMIC DNA]</scope>
    <source>
        <strain evidence="4">CN10</strain>
    </source>
</reference>
<dbReference type="CDD" id="cd00293">
    <property type="entry name" value="USP-like"/>
    <property type="match status" value="1"/>
</dbReference>
<dbReference type="EMBL" id="LQQU01000058">
    <property type="protein sequence ID" value="KZE25866.1"/>
    <property type="molecule type" value="Genomic_DNA"/>
</dbReference>
<feature type="domain" description="UspA" evidence="2">
    <location>
        <begin position="226"/>
        <end position="276"/>
    </location>
</feature>
<evidence type="ECO:0000313" key="3">
    <source>
        <dbReference type="EMBL" id="KZE25866.1"/>
    </source>
</evidence>
<evidence type="ECO:0000313" key="4">
    <source>
        <dbReference type="Proteomes" id="UP000076625"/>
    </source>
</evidence>
<dbReference type="AlphaFoldDB" id="A0A163BAY3"/>
<dbReference type="Pfam" id="PF00582">
    <property type="entry name" value="Usp"/>
    <property type="match status" value="1"/>
</dbReference>
<sequence length="278" mass="29345">MSYKSLLLHVDSGPRAAARVAVALSLAEAFDAHLTGLFVAPSPLNDAGLPLSPYHSTGGASANPVEASAARARETFENAARQTGFARFEWRQYIGAPIEDLVLNARYHDLVILGQGDPAARVDALPADFPQTIVLAAGRPVLLIPHSGEFGLPGRRALIGWDGGREACRALTDALPLLARSEHTRVLTIDARPGGAHGERPGSDVALYLSRHGIQVETMNDYAASVDVGNLLLSNAADIGADLIVMGAYGHSRLREIVLGGATRTVLQAMTVPVLMSH</sequence>
<gene>
    <name evidence="3" type="ORF">AVW16_02245</name>
</gene>
<accession>A0A163BAY3</accession>
<dbReference type="SUPFAM" id="SSF52402">
    <property type="entry name" value="Adenine nucleotide alpha hydrolases-like"/>
    <property type="match status" value="2"/>
</dbReference>
<dbReference type="InterPro" id="IPR006015">
    <property type="entry name" value="Universal_stress_UspA"/>
</dbReference>
<evidence type="ECO:0000256" key="1">
    <source>
        <dbReference type="ARBA" id="ARBA00008791"/>
    </source>
</evidence>
<dbReference type="PANTHER" id="PTHR46268:SF15">
    <property type="entry name" value="UNIVERSAL STRESS PROTEIN HP_0031"/>
    <property type="match status" value="1"/>
</dbReference>
<comment type="similarity">
    <text evidence="1">Belongs to the universal stress protein A family.</text>
</comment>
<dbReference type="RefSeq" id="WP_066614280.1">
    <property type="nucleotide sequence ID" value="NZ_LQQU01000058.1"/>
</dbReference>